<keyword evidence="1" id="KW-0620">Polyamine biosynthesis</keyword>
<dbReference type="GO" id="GO:0006596">
    <property type="term" value="P:polyamine biosynthetic process"/>
    <property type="evidence" value="ECO:0007669"/>
    <property type="project" value="UniProtKB-KW"/>
</dbReference>
<feature type="domain" description="Methyltransferase" evidence="2">
    <location>
        <begin position="155"/>
        <end position="256"/>
    </location>
</feature>
<keyword evidence="4" id="KW-1185">Reference proteome</keyword>
<dbReference type="RefSeq" id="WP_088172040.1">
    <property type="nucleotide sequence ID" value="NZ_NCQP01000007.1"/>
</dbReference>
<dbReference type="Pfam" id="PF13649">
    <property type="entry name" value="Methyltransf_25"/>
    <property type="match status" value="1"/>
</dbReference>
<evidence type="ECO:0000313" key="4">
    <source>
        <dbReference type="Proteomes" id="UP000196694"/>
    </source>
</evidence>
<comment type="caution">
    <text evidence="3">The sequence shown here is derived from an EMBL/GenBank/DDBJ whole genome shotgun (WGS) entry which is preliminary data.</text>
</comment>
<organism evidence="3 4">
    <name type="scientific">Pyrodictium delaneyi</name>
    <dbReference type="NCBI Taxonomy" id="1273541"/>
    <lineage>
        <taxon>Archaea</taxon>
        <taxon>Thermoproteota</taxon>
        <taxon>Thermoprotei</taxon>
        <taxon>Desulfurococcales</taxon>
        <taxon>Pyrodictiaceae</taxon>
        <taxon>Pyrodictium</taxon>
    </lineage>
</organism>
<sequence length="308" mass="35032">MSTELLDDTSSPVELYEFKPRPYAIPGYIIHDTLSKCSASSMTTARGLYGVMLRCKDNYLEIRVGDKELSLDFDEVSNIRDNFIYTILNDDNPVLYPIEIRRGNAYMRLHFTRDLDAPTLIVNGVHMHRMSSDIGPLRDANYKVRAARVRRGHIVLDVCTGLGYTTIASLHHGAERVYTVEVSREVLAIAQLNPWSAKLANSKVKIILADASKLVERLPDNTFDRIIHDPPRFSMAGELYSRDFYRELFRVLKPGGILFHYTGEPLRSRGHGHGPIVRGVIQRLQYVGFVRVRYDDRAQGVVAVKPRE</sequence>
<dbReference type="Proteomes" id="UP000196694">
    <property type="component" value="Unassembled WGS sequence"/>
</dbReference>
<protein>
    <recommendedName>
        <fullName evidence="2">Methyltransferase domain-containing protein</fullName>
    </recommendedName>
</protein>
<dbReference type="InterPro" id="IPR041698">
    <property type="entry name" value="Methyltransf_25"/>
</dbReference>
<dbReference type="InterPro" id="IPR029063">
    <property type="entry name" value="SAM-dependent_MTases_sf"/>
</dbReference>
<dbReference type="EMBL" id="NCQP01000007">
    <property type="protein sequence ID" value="OWJ54071.1"/>
    <property type="molecule type" value="Genomic_DNA"/>
</dbReference>
<dbReference type="Gene3D" id="3.40.50.150">
    <property type="entry name" value="Vaccinia Virus protein VP39"/>
    <property type="match status" value="1"/>
</dbReference>
<evidence type="ECO:0000313" key="3">
    <source>
        <dbReference type="EMBL" id="OWJ54071.1"/>
    </source>
</evidence>
<dbReference type="PANTHER" id="PTHR43317:SF3">
    <property type="entry name" value="BLR2883 PROTEIN"/>
    <property type="match status" value="1"/>
</dbReference>
<evidence type="ECO:0000259" key="2">
    <source>
        <dbReference type="Pfam" id="PF13649"/>
    </source>
</evidence>
<gene>
    <name evidence="3" type="ORF">Pdsh_09415</name>
</gene>
<dbReference type="PANTHER" id="PTHR43317">
    <property type="entry name" value="THERMOSPERMINE SYNTHASE ACAULIS5"/>
    <property type="match status" value="1"/>
</dbReference>
<dbReference type="AlphaFoldDB" id="A0A211YM92"/>
<dbReference type="SUPFAM" id="SSF53335">
    <property type="entry name" value="S-adenosyl-L-methionine-dependent methyltransferases"/>
    <property type="match status" value="1"/>
</dbReference>
<dbReference type="CDD" id="cd02440">
    <property type="entry name" value="AdoMet_MTases"/>
    <property type="match status" value="1"/>
</dbReference>
<proteinExistence type="predicted"/>
<name>A0A211YM92_9CREN</name>
<evidence type="ECO:0000256" key="1">
    <source>
        <dbReference type="ARBA" id="ARBA00023115"/>
    </source>
</evidence>
<accession>A0A211YM92</accession>
<reference evidence="3 4" key="1">
    <citation type="submission" date="2017-05" db="EMBL/GenBank/DDBJ databases">
        <title>The draft genome of the hyperthermophilic archaeon 'Pyrodictium delaneyi strain Hulk', an iron and nitrate reducer, reveals the capacity for sulfate reduction.</title>
        <authorList>
            <person name="Demey L.M."/>
            <person name="Miller C."/>
            <person name="Manzella M."/>
            <person name="Reguera G."/>
            <person name="Kashefi K."/>
        </authorList>
    </citation>
    <scope>NUCLEOTIDE SEQUENCE [LARGE SCALE GENOMIC DNA]</scope>
    <source>
        <strain evidence="3 4">Hulk</strain>
    </source>
</reference>